<evidence type="ECO:0000313" key="7">
    <source>
        <dbReference type="Proteomes" id="UP001501321"/>
    </source>
</evidence>
<dbReference type="RefSeq" id="WP_345013794.1">
    <property type="nucleotide sequence ID" value="NZ_BAABFC010000018.1"/>
</dbReference>
<accession>A0ABP8QER9</accession>
<dbReference type="CDD" id="cd03235">
    <property type="entry name" value="ABC_Metallic_Cations"/>
    <property type="match status" value="1"/>
</dbReference>
<dbReference type="PROSITE" id="PS00211">
    <property type="entry name" value="ABC_TRANSPORTER_1"/>
    <property type="match status" value="1"/>
</dbReference>
<keyword evidence="2" id="KW-0813">Transport</keyword>
<dbReference type="InterPro" id="IPR003593">
    <property type="entry name" value="AAA+_ATPase"/>
</dbReference>
<dbReference type="PANTHER" id="PTHR42734">
    <property type="entry name" value="METAL TRANSPORT SYSTEM ATP-BINDING PROTEIN TM_0124-RELATED"/>
    <property type="match status" value="1"/>
</dbReference>
<evidence type="ECO:0000259" key="5">
    <source>
        <dbReference type="PROSITE" id="PS50893"/>
    </source>
</evidence>
<keyword evidence="7" id="KW-1185">Reference proteome</keyword>
<evidence type="ECO:0000313" key="6">
    <source>
        <dbReference type="EMBL" id="GAA4501947.1"/>
    </source>
</evidence>
<dbReference type="InterPro" id="IPR003439">
    <property type="entry name" value="ABC_transporter-like_ATP-bd"/>
</dbReference>
<comment type="caution">
    <text evidence="6">The sequence shown here is derived from an EMBL/GenBank/DDBJ whole genome shotgun (WGS) entry which is preliminary data.</text>
</comment>
<feature type="domain" description="ABC transporter" evidence="5">
    <location>
        <begin position="2"/>
        <end position="229"/>
    </location>
</feature>
<dbReference type="InterPro" id="IPR017871">
    <property type="entry name" value="ABC_transporter-like_CS"/>
</dbReference>
<dbReference type="InterPro" id="IPR027417">
    <property type="entry name" value="P-loop_NTPase"/>
</dbReference>
<dbReference type="PANTHER" id="PTHR42734:SF5">
    <property type="entry name" value="IRON TRANSPORT SYSTEM ATP-BINDING PROTEIN HI_0361-RELATED"/>
    <property type="match status" value="1"/>
</dbReference>
<dbReference type="NCBIfam" id="NF040873">
    <property type="entry name" value="AztA"/>
    <property type="match status" value="1"/>
</dbReference>
<dbReference type="SMART" id="SM00382">
    <property type="entry name" value="AAA"/>
    <property type="match status" value="1"/>
</dbReference>
<evidence type="ECO:0000256" key="4">
    <source>
        <dbReference type="ARBA" id="ARBA00022840"/>
    </source>
</evidence>
<reference evidence="7" key="1">
    <citation type="journal article" date="2019" name="Int. J. Syst. Evol. Microbiol.">
        <title>The Global Catalogue of Microorganisms (GCM) 10K type strain sequencing project: providing services to taxonomists for standard genome sequencing and annotation.</title>
        <authorList>
            <consortium name="The Broad Institute Genomics Platform"/>
            <consortium name="The Broad Institute Genome Sequencing Center for Infectious Disease"/>
            <person name="Wu L."/>
            <person name="Ma J."/>
        </authorList>
    </citation>
    <scope>NUCLEOTIDE SEQUENCE [LARGE SCALE GENOMIC DNA]</scope>
    <source>
        <strain evidence="7">JCM 32226</strain>
    </source>
</reference>
<evidence type="ECO:0000256" key="1">
    <source>
        <dbReference type="ARBA" id="ARBA00005417"/>
    </source>
</evidence>
<dbReference type="EMBL" id="BAABFC010000018">
    <property type="protein sequence ID" value="GAA4501947.1"/>
    <property type="molecule type" value="Genomic_DNA"/>
</dbReference>
<dbReference type="InterPro" id="IPR047748">
    <property type="entry name" value="AztA-like"/>
</dbReference>
<evidence type="ECO:0000256" key="3">
    <source>
        <dbReference type="ARBA" id="ARBA00022741"/>
    </source>
</evidence>
<proteinExistence type="inferred from homology"/>
<dbReference type="GO" id="GO:0005524">
    <property type="term" value="F:ATP binding"/>
    <property type="evidence" value="ECO:0007669"/>
    <property type="project" value="UniProtKB-KW"/>
</dbReference>
<protein>
    <submittedName>
        <fullName evidence="6">ABC transporter ATP-binding protein</fullName>
    </submittedName>
</protein>
<keyword evidence="3" id="KW-0547">Nucleotide-binding</keyword>
<gene>
    <name evidence="6" type="ORF">GCM10023095_25880</name>
</gene>
<organism evidence="6 7">
    <name type="scientific">Pseudaeromonas paramecii</name>
    <dbReference type="NCBI Taxonomy" id="2138166"/>
    <lineage>
        <taxon>Bacteria</taxon>
        <taxon>Pseudomonadati</taxon>
        <taxon>Pseudomonadota</taxon>
        <taxon>Gammaproteobacteria</taxon>
        <taxon>Aeromonadales</taxon>
        <taxon>Aeromonadaceae</taxon>
        <taxon>Pseudaeromonas</taxon>
    </lineage>
</organism>
<name>A0ABP8QER9_9GAMM</name>
<dbReference type="Pfam" id="PF00005">
    <property type="entry name" value="ABC_tran"/>
    <property type="match status" value="1"/>
</dbReference>
<dbReference type="SUPFAM" id="SSF52540">
    <property type="entry name" value="P-loop containing nucleoside triphosphate hydrolases"/>
    <property type="match status" value="1"/>
</dbReference>
<dbReference type="InterPro" id="IPR050153">
    <property type="entry name" value="Metal_Ion_Import_ABC"/>
</dbReference>
<dbReference type="Proteomes" id="UP001501321">
    <property type="component" value="Unassembled WGS sequence"/>
</dbReference>
<sequence>MLRFDNLTLGYDRHPALHHLHGHVAPGSLLAVVGPNGGGKSTLLKGILGQLKPLTGKVVCGVPRQAIGYLPQQSRIDRSFPISVQETVAMGLWRHCGLFGRLPRAQRLRVAAALERVGLERLAGANLDALSGGQLQRALFARLWLQESQLMLLDEPFSAIDNQTAEDLLDLLEEWQAQGKTVLAVLHDLEQVRHHFPEALLLARECIAWGPTQTVLSADNLNRVRTLHAGPDPEAAFCSRTPE</sequence>
<dbReference type="Gene3D" id="3.40.50.300">
    <property type="entry name" value="P-loop containing nucleotide triphosphate hydrolases"/>
    <property type="match status" value="1"/>
</dbReference>
<evidence type="ECO:0000256" key="2">
    <source>
        <dbReference type="ARBA" id="ARBA00022448"/>
    </source>
</evidence>
<comment type="similarity">
    <text evidence="1">Belongs to the ABC transporter superfamily.</text>
</comment>
<dbReference type="PROSITE" id="PS50893">
    <property type="entry name" value="ABC_TRANSPORTER_2"/>
    <property type="match status" value="1"/>
</dbReference>
<keyword evidence="4 6" id="KW-0067">ATP-binding</keyword>